<dbReference type="PIRSF" id="PIRSF006060">
    <property type="entry name" value="AA_transporter"/>
    <property type="match status" value="1"/>
</dbReference>
<organism evidence="8 9">
    <name type="scientific">Virgisporangium ochraceum</name>
    <dbReference type="NCBI Taxonomy" id="65505"/>
    <lineage>
        <taxon>Bacteria</taxon>
        <taxon>Bacillati</taxon>
        <taxon>Actinomycetota</taxon>
        <taxon>Actinomycetes</taxon>
        <taxon>Micromonosporales</taxon>
        <taxon>Micromonosporaceae</taxon>
        <taxon>Virgisporangium</taxon>
    </lineage>
</organism>
<feature type="region of interest" description="Disordered" evidence="5">
    <location>
        <begin position="21"/>
        <end position="47"/>
    </location>
</feature>
<evidence type="ECO:0000313" key="8">
    <source>
        <dbReference type="EMBL" id="GIJ75406.1"/>
    </source>
</evidence>
<comment type="subcellular location">
    <subcellularLocation>
        <location evidence="1">Membrane</location>
        <topology evidence="1">Multi-pass membrane protein</topology>
    </subcellularLocation>
</comment>
<keyword evidence="2 6" id="KW-0812">Transmembrane</keyword>
<protein>
    <submittedName>
        <fullName evidence="8">Amino acid permease</fullName>
    </submittedName>
</protein>
<evidence type="ECO:0000256" key="1">
    <source>
        <dbReference type="ARBA" id="ARBA00004141"/>
    </source>
</evidence>
<dbReference type="Proteomes" id="UP000635606">
    <property type="component" value="Unassembled WGS sequence"/>
</dbReference>
<feature type="compositionally biased region" description="Basic residues" evidence="5">
    <location>
        <begin position="543"/>
        <end position="557"/>
    </location>
</feature>
<evidence type="ECO:0000259" key="7">
    <source>
        <dbReference type="Pfam" id="PF00324"/>
    </source>
</evidence>
<keyword evidence="3 6" id="KW-1133">Transmembrane helix</keyword>
<evidence type="ECO:0000256" key="4">
    <source>
        <dbReference type="ARBA" id="ARBA00023136"/>
    </source>
</evidence>
<feature type="compositionally biased region" description="Low complexity" evidence="5">
    <location>
        <begin position="526"/>
        <end position="542"/>
    </location>
</feature>
<evidence type="ECO:0000256" key="6">
    <source>
        <dbReference type="SAM" id="Phobius"/>
    </source>
</evidence>
<feature type="transmembrane region" description="Helical" evidence="6">
    <location>
        <begin position="237"/>
        <end position="259"/>
    </location>
</feature>
<dbReference type="GO" id="GO:0016020">
    <property type="term" value="C:membrane"/>
    <property type="evidence" value="ECO:0007669"/>
    <property type="project" value="UniProtKB-SubCell"/>
</dbReference>
<evidence type="ECO:0000256" key="2">
    <source>
        <dbReference type="ARBA" id="ARBA00022692"/>
    </source>
</evidence>
<feature type="transmembrane region" description="Helical" evidence="6">
    <location>
        <begin position="196"/>
        <end position="217"/>
    </location>
</feature>
<dbReference type="Gene3D" id="1.20.1740.10">
    <property type="entry name" value="Amino acid/polyamine transporter I"/>
    <property type="match status" value="1"/>
</dbReference>
<evidence type="ECO:0000256" key="3">
    <source>
        <dbReference type="ARBA" id="ARBA00022989"/>
    </source>
</evidence>
<keyword evidence="4 6" id="KW-0472">Membrane</keyword>
<proteinExistence type="predicted"/>
<feature type="transmembrane region" description="Helical" evidence="6">
    <location>
        <begin position="375"/>
        <end position="396"/>
    </location>
</feature>
<keyword evidence="9" id="KW-1185">Reference proteome</keyword>
<sequence>MAGIGRIQQFAPATRAALARTLSGGRRPRTSEPRTSEPRTGEGRPTLARNRLGVPSVVFFGVAGAAPLTVILGAVSTIYAVVGSTAVPVVYFAAAAILSVFTVGFVAMSRHIVSTGAFYTYITHGLGRLPGMGAAFVALVAYSLMQIGLFGLFGVIAEGILAELGVATSWFVCALVAWVAVAVLGLLKVDLSGKVLAVLLTLEFAIVVVYDLVMVANPADGLNVSTLNPAGLLTGEAAAMLVLAIAGFVGFETTVVLSEEARDPKRTIARATHWAVLLPGIFIGLSAWAMSVGAGVDSIVATAKREETDLVFSLVSPHVPELFISLGYLFFLTSVFAALLAFHAAIARYQFALGREGVLPKPWGRIHPRTGAPTAGSLTQSAVALVVLVVYAAAGIDPLVHLFAWLTTAGGFGVLILMWGASGAVIVFFRRRPGLESRWRARIAPRIAFGLLTLVLLATAIGLGDLLQLDDGSVMAWFFQTLFLVVAGLGVAWALHLRRNRPEVYAAIGHRGRPRRPAPRGPRTPAPRVAARKATAAAAPHRGTYRRKAGRPRSGRG</sequence>
<dbReference type="EMBL" id="BOPH01000156">
    <property type="protein sequence ID" value="GIJ75406.1"/>
    <property type="molecule type" value="Genomic_DNA"/>
</dbReference>
<comment type="caution">
    <text evidence="8">The sequence shown here is derived from an EMBL/GenBank/DDBJ whole genome shotgun (WGS) entry which is preliminary data.</text>
</comment>
<feature type="transmembrane region" description="Helical" evidence="6">
    <location>
        <begin position="402"/>
        <end position="429"/>
    </location>
</feature>
<reference evidence="8" key="1">
    <citation type="submission" date="2021-01" db="EMBL/GenBank/DDBJ databases">
        <title>Whole genome shotgun sequence of Virgisporangium ochraceum NBRC 16418.</title>
        <authorList>
            <person name="Komaki H."/>
            <person name="Tamura T."/>
        </authorList>
    </citation>
    <scope>NUCLEOTIDE SEQUENCE</scope>
    <source>
        <strain evidence="8">NBRC 16418</strain>
    </source>
</reference>
<feature type="region of interest" description="Disordered" evidence="5">
    <location>
        <begin position="508"/>
        <end position="557"/>
    </location>
</feature>
<feature type="domain" description="Amino acid permease/ SLC12A" evidence="7">
    <location>
        <begin position="57"/>
        <end position="463"/>
    </location>
</feature>
<dbReference type="AlphaFoldDB" id="A0A8J4A5C9"/>
<feature type="transmembrane region" description="Helical" evidence="6">
    <location>
        <begin position="88"/>
        <end position="108"/>
    </location>
</feature>
<feature type="transmembrane region" description="Helical" evidence="6">
    <location>
        <begin position="169"/>
        <end position="189"/>
    </location>
</feature>
<dbReference type="InterPro" id="IPR050367">
    <property type="entry name" value="APC_superfamily"/>
</dbReference>
<feature type="transmembrane region" description="Helical" evidence="6">
    <location>
        <begin position="129"/>
        <end position="157"/>
    </location>
</feature>
<dbReference type="PANTHER" id="PTHR42770">
    <property type="entry name" value="AMINO ACID TRANSPORTER-RELATED"/>
    <property type="match status" value="1"/>
</dbReference>
<name>A0A8J4A5C9_9ACTN</name>
<feature type="transmembrane region" description="Helical" evidence="6">
    <location>
        <begin position="57"/>
        <end position="82"/>
    </location>
</feature>
<dbReference type="InterPro" id="IPR004841">
    <property type="entry name" value="AA-permease/SLC12A_dom"/>
</dbReference>
<feature type="transmembrane region" description="Helical" evidence="6">
    <location>
        <begin position="271"/>
        <end position="290"/>
    </location>
</feature>
<dbReference type="RefSeq" id="WP_203935167.1">
    <property type="nucleotide sequence ID" value="NZ_BOPH01000156.1"/>
</dbReference>
<dbReference type="GO" id="GO:0055085">
    <property type="term" value="P:transmembrane transport"/>
    <property type="evidence" value="ECO:0007669"/>
    <property type="project" value="InterPro"/>
</dbReference>
<feature type="compositionally biased region" description="Basic and acidic residues" evidence="5">
    <location>
        <begin position="29"/>
        <end position="42"/>
    </location>
</feature>
<dbReference type="Pfam" id="PF00324">
    <property type="entry name" value="AA_permease"/>
    <property type="match status" value="1"/>
</dbReference>
<gene>
    <name evidence="8" type="ORF">Voc01_103230</name>
</gene>
<feature type="transmembrane region" description="Helical" evidence="6">
    <location>
        <begin position="322"/>
        <end position="346"/>
    </location>
</feature>
<evidence type="ECO:0000313" key="9">
    <source>
        <dbReference type="Proteomes" id="UP000635606"/>
    </source>
</evidence>
<accession>A0A8J4A5C9</accession>
<dbReference type="PANTHER" id="PTHR42770:SF16">
    <property type="entry name" value="AMINO ACID PERMEASE"/>
    <property type="match status" value="1"/>
</dbReference>
<feature type="transmembrane region" description="Helical" evidence="6">
    <location>
        <begin position="475"/>
        <end position="495"/>
    </location>
</feature>
<feature type="transmembrane region" description="Helical" evidence="6">
    <location>
        <begin position="449"/>
        <end position="469"/>
    </location>
</feature>
<evidence type="ECO:0000256" key="5">
    <source>
        <dbReference type="SAM" id="MobiDB-lite"/>
    </source>
</evidence>